<dbReference type="FunFam" id="1.10.8.270:FF:000033">
    <property type="entry name" value="GTPase-activating protein, putative"/>
    <property type="match status" value="1"/>
</dbReference>
<dbReference type="GO" id="GO:0005096">
    <property type="term" value="F:GTPase activator activity"/>
    <property type="evidence" value="ECO:0007669"/>
    <property type="project" value="TreeGrafter"/>
</dbReference>
<protein>
    <submittedName>
        <fullName evidence="4">GTPase activator, putative</fullName>
    </submittedName>
</protein>
<feature type="region of interest" description="Disordered" evidence="2">
    <location>
        <begin position="588"/>
        <end position="655"/>
    </location>
</feature>
<dbReference type="Proteomes" id="UP000220797">
    <property type="component" value="Unassembled WGS sequence"/>
</dbReference>
<dbReference type="EMBL" id="CVMV01000070">
    <property type="protein sequence ID" value="CRG96619.1"/>
    <property type="molecule type" value="Genomic_DNA"/>
</dbReference>
<dbReference type="PANTHER" id="PTHR47219">
    <property type="entry name" value="RAB GTPASE-ACTIVATING PROTEIN 1-LIKE"/>
    <property type="match status" value="1"/>
</dbReference>
<dbReference type="GeneID" id="39732731"/>
<dbReference type="SMART" id="SM00164">
    <property type="entry name" value="TBC"/>
    <property type="match status" value="1"/>
</dbReference>
<feature type="compositionally biased region" description="Low complexity" evidence="2">
    <location>
        <begin position="613"/>
        <end position="624"/>
    </location>
</feature>
<dbReference type="OMA" id="IYVFEKI"/>
<dbReference type="PROSITE" id="PS50086">
    <property type="entry name" value="TBC_RABGAP"/>
    <property type="match status" value="1"/>
</dbReference>
<sequence length="989" mass="117478">MNELTSVELDCINKNKKEKNENVGIMSKNKKHMNKKNENENENNVINSQNNNMKSVFEPLQLNEFFSGNKKDSSINKNSLKNNVNLLKGNNNSINYKDIYNIKENGDINNKKEENYNIKKEIYNESLNKDYFKKDSINDINCNTFDNSSCIDIDEETKFLEDWEETKKKIYDPTIGLRKHYTNELLSCGEKNNIRILEKWSSMINRDITWFIKTHRTTYLRRVKRGIPQKYRWKIWFQITNAKCLISKFQKKYYYLSKKKSYYTNLILIDISRTFPELLIFDKYAQQQLYRILNAYSNYEPTVGYCQGMNFLVGLLLIVSNFNELETFCVLVSLMNNYHLNEFYKEKFPLLNKYIYVFEKILQNEIPDLVEHFNREEVFPPVYLHQWMLTLFIASLPIKSVIVIWDFLFSTSIKMIIIISIALLKILKSYLMKHKFEKILKLLKSLKYNESNDDILIAKLLIKKSESIVLNEELKFLFDNIEKDNILFNNQCKYAIENITNYHFNHVKNNMNNIKNVEEDYMNNSEDNNFVVLDGVPLLNFFSNNLLKKKSEEELKPTSNCAYKKKNNSENLKENNVNTFYYKILSSNEKNNQNENTPSSKNSSNSGIMFFRNPSNEINSPININKKKNDKQKSKKNNSINTMCTNNNLNKNIDQNRDLNSSSSNFINNYTSNIKNNVDNNDVKNMVNVNLDSNMYASTFKHNETFYNNNNIDDNNKDKENLIVNPFYKNNNKKNNLNTINSSHFNNSLSDDSCNSKVINKDDLRYDEDHEASDHLYKSDSFLHSYQKKYINDNSLDDLSFYKQDISENKDSFLTYPNNFIDNNFMSNKKQRKSFSNLKRHAYYFNKQFKDNNFQEENKSESIVKAKMNKYEKELNEKEKQEINKFNEYKNKKKKNDCAKNIEEKDEESILNISQYIKYGENEKKNDNENNFGFFNLIHSYAKDNNWFDVSTINKYYHFNKSNMDYELDNINLNQNKFKENDKLDDSTF</sequence>
<feature type="domain" description="Rab-GAP TBC" evidence="3">
    <location>
        <begin position="226"/>
        <end position="412"/>
    </location>
</feature>
<feature type="compositionally biased region" description="Basic residues" evidence="2">
    <location>
        <begin position="625"/>
        <end position="636"/>
    </location>
</feature>
<gene>
    <name evidence="4" type="ORF">PGAL8A_00419900</name>
</gene>
<dbReference type="InterPro" id="IPR035969">
    <property type="entry name" value="Rab-GAP_TBC_sf"/>
</dbReference>
<keyword evidence="5" id="KW-1185">Reference proteome</keyword>
<organism evidence="4 5">
    <name type="scientific">Plasmodium gallinaceum</name>
    <dbReference type="NCBI Taxonomy" id="5849"/>
    <lineage>
        <taxon>Eukaryota</taxon>
        <taxon>Sar</taxon>
        <taxon>Alveolata</taxon>
        <taxon>Apicomplexa</taxon>
        <taxon>Aconoidasida</taxon>
        <taxon>Haemosporida</taxon>
        <taxon>Plasmodiidae</taxon>
        <taxon>Plasmodium</taxon>
        <taxon>Plasmodium (Haemamoeba)</taxon>
    </lineage>
</organism>
<keyword evidence="1" id="KW-0175">Coiled coil</keyword>
<feature type="coiled-coil region" evidence="1">
    <location>
        <begin position="861"/>
        <end position="896"/>
    </location>
</feature>
<dbReference type="Gene3D" id="1.10.8.270">
    <property type="entry name" value="putative rabgap domain of human tbc1 domain family member 14 like domains"/>
    <property type="match status" value="1"/>
</dbReference>
<evidence type="ECO:0000256" key="1">
    <source>
        <dbReference type="SAM" id="Coils"/>
    </source>
</evidence>
<dbReference type="InterPro" id="IPR000195">
    <property type="entry name" value="Rab-GAP-TBC_dom"/>
</dbReference>
<feature type="compositionally biased region" description="Low complexity" evidence="2">
    <location>
        <begin position="637"/>
        <end position="653"/>
    </location>
</feature>
<feature type="compositionally biased region" description="Polar residues" evidence="2">
    <location>
        <begin position="588"/>
        <end position="607"/>
    </location>
</feature>
<dbReference type="Pfam" id="PF00566">
    <property type="entry name" value="RabGAP-TBC"/>
    <property type="match status" value="1"/>
</dbReference>
<evidence type="ECO:0000259" key="3">
    <source>
        <dbReference type="PROSITE" id="PS50086"/>
    </source>
</evidence>
<dbReference type="OrthoDB" id="294251at2759"/>
<dbReference type="Gene3D" id="1.10.472.80">
    <property type="entry name" value="Ypt/Rab-GAP domain of gyp1p, domain 3"/>
    <property type="match status" value="1"/>
</dbReference>
<dbReference type="VEuPathDB" id="PlasmoDB:PGAL8A_00419900"/>
<dbReference type="PANTHER" id="PTHR47219:SF9">
    <property type="entry name" value="GTPASE ACTIVATING PROTEIN AND CENTROSOME-ASSOCIATED, ISOFORM B"/>
    <property type="match status" value="1"/>
</dbReference>
<accession>A0A1J1GW06</accession>
<name>A0A1J1GW06_PLAGA</name>
<dbReference type="GO" id="GO:0031267">
    <property type="term" value="F:small GTPase binding"/>
    <property type="evidence" value="ECO:0007669"/>
    <property type="project" value="TreeGrafter"/>
</dbReference>
<evidence type="ECO:0000313" key="4">
    <source>
        <dbReference type="EMBL" id="CRG96619.1"/>
    </source>
</evidence>
<proteinExistence type="predicted"/>
<dbReference type="InterPro" id="IPR050302">
    <property type="entry name" value="Rab_GAP_TBC_domain"/>
</dbReference>
<comment type="caution">
    <text evidence="4">The sequence shown here is derived from an EMBL/GenBank/DDBJ whole genome shotgun (WGS) entry which is preliminary data.</text>
</comment>
<dbReference type="RefSeq" id="XP_028529423.1">
    <property type="nucleotide sequence ID" value="XM_028672918.1"/>
</dbReference>
<dbReference type="AlphaFoldDB" id="A0A1J1GW06"/>
<evidence type="ECO:0000313" key="5">
    <source>
        <dbReference type="Proteomes" id="UP000220797"/>
    </source>
</evidence>
<reference evidence="4" key="1">
    <citation type="submission" date="2015-04" db="EMBL/GenBank/DDBJ databases">
        <authorList>
            <consortium name="Pathogen Informatics"/>
        </authorList>
    </citation>
    <scope>NUCLEOTIDE SEQUENCE [LARGE SCALE GENOMIC DNA]</scope>
    <source>
        <strain evidence="4">8A</strain>
    </source>
</reference>
<evidence type="ECO:0000256" key="2">
    <source>
        <dbReference type="SAM" id="MobiDB-lite"/>
    </source>
</evidence>
<dbReference type="SUPFAM" id="SSF47923">
    <property type="entry name" value="Ypt/Rab-GAP domain of gyp1p"/>
    <property type="match status" value="2"/>
</dbReference>